<dbReference type="PROSITE" id="PS50191">
    <property type="entry name" value="CRAL_TRIO"/>
    <property type="match status" value="1"/>
</dbReference>
<protein>
    <recommendedName>
        <fullName evidence="1">CRAL-TRIO domain-containing protein</fullName>
    </recommendedName>
</protein>
<dbReference type="Gene3D" id="3.40.525.10">
    <property type="entry name" value="CRAL-TRIO lipid binding domain"/>
    <property type="match status" value="1"/>
</dbReference>
<evidence type="ECO:0000259" key="1">
    <source>
        <dbReference type="PROSITE" id="PS50191"/>
    </source>
</evidence>
<organism evidence="2 3">
    <name type="scientific">Ignelater luminosus</name>
    <name type="common">Cucubano</name>
    <name type="synonym">Pyrophorus luminosus</name>
    <dbReference type="NCBI Taxonomy" id="2038154"/>
    <lineage>
        <taxon>Eukaryota</taxon>
        <taxon>Metazoa</taxon>
        <taxon>Ecdysozoa</taxon>
        <taxon>Arthropoda</taxon>
        <taxon>Hexapoda</taxon>
        <taxon>Insecta</taxon>
        <taxon>Pterygota</taxon>
        <taxon>Neoptera</taxon>
        <taxon>Endopterygota</taxon>
        <taxon>Coleoptera</taxon>
        <taxon>Polyphaga</taxon>
        <taxon>Elateriformia</taxon>
        <taxon>Elateroidea</taxon>
        <taxon>Elateridae</taxon>
        <taxon>Agrypninae</taxon>
        <taxon>Pyrophorini</taxon>
        <taxon>Ignelater</taxon>
    </lineage>
</organism>
<dbReference type="Proteomes" id="UP000801492">
    <property type="component" value="Unassembled WGS sequence"/>
</dbReference>
<proteinExistence type="predicted"/>
<name>A0A8K0DMI6_IGNLU</name>
<dbReference type="PANTHER" id="PTHR10174:SF224">
    <property type="entry name" value="RETINOL-BINDING PROTEIN PINTA"/>
    <property type="match status" value="1"/>
</dbReference>
<evidence type="ECO:0000313" key="3">
    <source>
        <dbReference type="Proteomes" id="UP000801492"/>
    </source>
</evidence>
<dbReference type="PANTHER" id="PTHR10174">
    <property type="entry name" value="ALPHA-TOCOPHEROL TRANSFER PROTEIN-RELATED"/>
    <property type="match status" value="1"/>
</dbReference>
<dbReference type="Pfam" id="PF00650">
    <property type="entry name" value="CRAL_TRIO"/>
    <property type="match status" value="1"/>
</dbReference>
<keyword evidence="3" id="KW-1185">Reference proteome</keyword>
<dbReference type="GO" id="GO:1902936">
    <property type="term" value="F:phosphatidylinositol bisphosphate binding"/>
    <property type="evidence" value="ECO:0007669"/>
    <property type="project" value="TreeGrafter"/>
</dbReference>
<dbReference type="GO" id="GO:0016020">
    <property type="term" value="C:membrane"/>
    <property type="evidence" value="ECO:0007669"/>
    <property type="project" value="TreeGrafter"/>
</dbReference>
<dbReference type="InterPro" id="IPR036865">
    <property type="entry name" value="CRAL-TRIO_dom_sf"/>
</dbReference>
<dbReference type="InterPro" id="IPR001251">
    <property type="entry name" value="CRAL-TRIO_dom"/>
</dbReference>
<sequence>MVNAYPLRLKGIHCTNAPSTFEAIFNLVKSFMNEKMKKRMSLYSTSNSEKVFQHIPKKMLPKELGGDNESIEVLAG</sequence>
<dbReference type="OrthoDB" id="8169913at2759"/>
<reference evidence="2" key="1">
    <citation type="submission" date="2019-08" db="EMBL/GenBank/DDBJ databases">
        <title>The genome of the North American firefly Photinus pyralis.</title>
        <authorList>
            <consortium name="Photinus pyralis genome working group"/>
            <person name="Fallon T.R."/>
            <person name="Sander Lower S.E."/>
            <person name="Weng J.-K."/>
        </authorList>
    </citation>
    <scope>NUCLEOTIDE SEQUENCE</scope>
    <source>
        <strain evidence="2">TRF0915ILg1</strain>
        <tissue evidence="2">Whole body</tissue>
    </source>
</reference>
<gene>
    <name evidence="2" type="ORF">ILUMI_00110</name>
</gene>
<feature type="domain" description="CRAL-TRIO" evidence="1">
    <location>
        <begin position="1"/>
        <end position="72"/>
    </location>
</feature>
<dbReference type="CDD" id="cd00170">
    <property type="entry name" value="SEC14"/>
    <property type="match status" value="1"/>
</dbReference>
<dbReference type="EMBL" id="VTPC01000028">
    <property type="protein sequence ID" value="KAF2906066.1"/>
    <property type="molecule type" value="Genomic_DNA"/>
</dbReference>
<evidence type="ECO:0000313" key="2">
    <source>
        <dbReference type="EMBL" id="KAF2906066.1"/>
    </source>
</evidence>
<dbReference type="AlphaFoldDB" id="A0A8K0DMI6"/>
<comment type="caution">
    <text evidence="2">The sequence shown here is derived from an EMBL/GenBank/DDBJ whole genome shotgun (WGS) entry which is preliminary data.</text>
</comment>
<accession>A0A8K0DMI6</accession>
<dbReference type="SUPFAM" id="SSF52087">
    <property type="entry name" value="CRAL/TRIO domain"/>
    <property type="match status" value="1"/>
</dbReference>